<comment type="caution">
    <text evidence="1">The sequence shown here is derived from an EMBL/GenBank/DDBJ whole genome shotgun (WGS) entry which is preliminary data.</text>
</comment>
<proteinExistence type="predicted"/>
<evidence type="ECO:0000313" key="2">
    <source>
        <dbReference type="Proteomes" id="UP001497700"/>
    </source>
</evidence>
<sequence>MTTFKAALLVLCQLLCLATAVDPTVDLVCNKYAGIATPNGITQWLGLRFAAAPVGSLRFMPPEDPPCSSGTQAADQHGRLCLGTNQQPPSSTTSEDCLFLDVYAPSNATRDSELPVYFFIQGGGFNGLSNPNLNGSGLIEASGHSIVIVTFNYRVGPYGFITNGDEITANNGLRDQRKALQWVKKYISHFGGDPDHVVLGGDSAGAASISLQMVAFDGKKTDLFHAAAAESVSFATVLTVDESQYQYNNFSASLGCVGSDSLSCMRNKTSAQLQSANIGLPYPGESSAPLYMWNPVIDDDFLTDYTYRMFAHGKFVKIPVIYGDDTNGGTIFTPRDTSTLDESNEFLLQQFPYLTDDQLDTIDEMYPNPNDTCPSVGCYWRQVSDAYGDLRYMCPTLFISSAMTQHGVAHSYNYRYNVEDPDQVAQGLGVPHTVELAAIWGPSNVGGGPASYSNNGTNVAVIPVIQAYWTSFIRTFDPNTYRYPGSATWEKWDDDEMNRLLFETGGKTTMESVDEETRSRCEYFADIGVDIRQ</sequence>
<keyword evidence="2" id="KW-1185">Reference proteome</keyword>
<gene>
    <name evidence="1" type="ORF">F4820DRAFT_343143</name>
</gene>
<reference evidence="1 2" key="1">
    <citation type="journal article" date="2022" name="New Phytol.">
        <title>Ecological generalism drives hyperdiversity of secondary metabolite gene clusters in xylarialean endophytes.</title>
        <authorList>
            <person name="Franco M.E.E."/>
            <person name="Wisecaver J.H."/>
            <person name="Arnold A.E."/>
            <person name="Ju Y.M."/>
            <person name="Slot J.C."/>
            <person name="Ahrendt S."/>
            <person name="Moore L.P."/>
            <person name="Eastman K.E."/>
            <person name="Scott K."/>
            <person name="Konkel Z."/>
            <person name="Mondo S.J."/>
            <person name="Kuo A."/>
            <person name="Hayes R.D."/>
            <person name="Haridas S."/>
            <person name="Andreopoulos B."/>
            <person name="Riley R."/>
            <person name="LaButti K."/>
            <person name="Pangilinan J."/>
            <person name="Lipzen A."/>
            <person name="Amirebrahimi M."/>
            <person name="Yan J."/>
            <person name="Adam C."/>
            <person name="Keymanesh K."/>
            <person name="Ng V."/>
            <person name="Louie K."/>
            <person name="Northen T."/>
            <person name="Drula E."/>
            <person name="Henrissat B."/>
            <person name="Hsieh H.M."/>
            <person name="Youens-Clark K."/>
            <person name="Lutzoni F."/>
            <person name="Miadlikowska J."/>
            <person name="Eastwood D.C."/>
            <person name="Hamelin R.C."/>
            <person name="Grigoriev I.V."/>
            <person name="U'Ren J.M."/>
        </authorList>
    </citation>
    <scope>NUCLEOTIDE SEQUENCE [LARGE SCALE GENOMIC DNA]</scope>
    <source>
        <strain evidence="1 2">CBS 119005</strain>
    </source>
</reference>
<evidence type="ECO:0000313" key="1">
    <source>
        <dbReference type="EMBL" id="KAI4869892.1"/>
    </source>
</evidence>
<name>A0ACB9ZED5_9PEZI</name>
<protein>
    <submittedName>
        <fullName evidence="1">Alpha/beta-hydrolase</fullName>
    </submittedName>
</protein>
<dbReference type="Proteomes" id="UP001497700">
    <property type="component" value="Unassembled WGS sequence"/>
</dbReference>
<accession>A0ACB9ZED5</accession>
<dbReference type="EMBL" id="MU393427">
    <property type="protein sequence ID" value="KAI4869892.1"/>
    <property type="molecule type" value="Genomic_DNA"/>
</dbReference>
<organism evidence="1 2">
    <name type="scientific">Hypoxylon rubiginosum</name>
    <dbReference type="NCBI Taxonomy" id="110542"/>
    <lineage>
        <taxon>Eukaryota</taxon>
        <taxon>Fungi</taxon>
        <taxon>Dikarya</taxon>
        <taxon>Ascomycota</taxon>
        <taxon>Pezizomycotina</taxon>
        <taxon>Sordariomycetes</taxon>
        <taxon>Xylariomycetidae</taxon>
        <taxon>Xylariales</taxon>
        <taxon>Hypoxylaceae</taxon>
        <taxon>Hypoxylon</taxon>
    </lineage>
</organism>